<dbReference type="Gene3D" id="1.10.530.10">
    <property type="match status" value="1"/>
</dbReference>
<dbReference type="Pfam" id="PF13406">
    <property type="entry name" value="SLT_2"/>
    <property type="match status" value="1"/>
</dbReference>
<keyword evidence="4" id="KW-1185">Reference proteome</keyword>
<reference evidence="3 4" key="1">
    <citation type="journal article" date="2011" name="Front. Microbiol.">
        <title>Genomic signatures of strain selection and enhancement in Bacillus atrophaeus var. globigii, a historical biowarfare simulant.</title>
        <authorList>
            <person name="Gibbons H.S."/>
            <person name="Broomall S.M."/>
            <person name="McNew L.A."/>
            <person name="Daligault H."/>
            <person name="Chapman C."/>
            <person name="Bruce D."/>
            <person name="Karavis M."/>
            <person name="Krepps M."/>
            <person name="McGregor P.A."/>
            <person name="Hong C."/>
            <person name="Park K.H."/>
            <person name="Akmal A."/>
            <person name="Feldman A."/>
            <person name="Lin J.S."/>
            <person name="Chang W.E."/>
            <person name="Higgs B.W."/>
            <person name="Demirev P."/>
            <person name="Lindquist J."/>
            <person name="Liem A."/>
            <person name="Fochler E."/>
            <person name="Read T.D."/>
            <person name="Tapia R."/>
            <person name="Johnson S."/>
            <person name="Bishop-Lilly K.A."/>
            <person name="Detter C."/>
            <person name="Han C."/>
            <person name="Sozhamannan S."/>
            <person name="Rosenzweig C.N."/>
            <person name="Skowronski E.W."/>
        </authorList>
    </citation>
    <scope>NUCLEOTIDE SEQUENCE [LARGE SCALE GENOMIC DNA]</scope>
    <source>
        <strain evidence="3 4">GYP-17</strain>
    </source>
</reference>
<dbReference type="CDD" id="cd13399">
    <property type="entry name" value="Slt35-like"/>
    <property type="match status" value="1"/>
</dbReference>
<gene>
    <name evidence="3" type="primary">mltB</name>
    <name evidence="3" type="ORF">CWE11_08595</name>
</gene>
<comment type="caution">
    <text evidence="3">The sequence shown here is derived from an EMBL/GenBank/DDBJ whole genome shotgun (WGS) entry which is preliminary data.</text>
</comment>
<feature type="domain" description="Transglycosylase SLT" evidence="2">
    <location>
        <begin position="32"/>
        <end position="323"/>
    </location>
</feature>
<dbReference type="GO" id="GO:0008933">
    <property type="term" value="F:peptidoglycan lytic transglycosylase activity"/>
    <property type="evidence" value="ECO:0007669"/>
    <property type="project" value="TreeGrafter"/>
</dbReference>
<dbReference type="OrthoDB" id="9772911at2"/>
<dbReference type="InterPro" id="IPR031304">
    <property type="entry name" value="SLT_2"/>
</dbReference>
<dbReference type="Proteomes" id="UP000288405">
    <property type="component" value="Unassembled WGS sequence"/>
</dbReference>
<dbReference type="FunFam" id="1.10.8.350:FF:000001">
    <property type="entry name" value="Lytic murein transglycosylase B"/>
    <property type="match status" value="1"/>
</dbReference>
<evidence type="ECO:0000313" key="4">
    <source>
        <dbReference type="Proteomes" id="UP000288405"/>
    </source>
</evidence>
<accession>A0A432WEV0</accession>
<name>A0A432WEV0_9GAMM</name>
<sequence>MKALLGVFVATLAILSIMFTAFPAFGDWSEAERQFIQEMHEKHQIPPEETEALLRAANKSQPILDAISRPWEARPWYEYYTIFLTERRLQEGLAFWDKHADTLERARKVYGVPEEVIVAILGVETYYGGVMGRHRVLDALYTLGFHFPPRQTFFRSELAQFMLLTREENLPAHELMGSYAGAMGFGQFISSSYRHYAVDFDGDGQRDLLTNVVDAIGSVANYFARHNWRDAQPIAVPAWVSADTDVSALTSGRGTVLTHTVDELHKQGVRFITALPGESRARLFAFAEEDGSYSYWVGFQNFYAITRYNHSPLYAMAVFQLAEQLRAHRVTQDAQ</sequence>
<dbReference type="PANTHER" id="PTHR30163">
    <property type="entry name" value="MEMBRANE-BOUND LYTIC MUREIN TRANSGLYCOSYLASE B"/>
    <property type="match status" value="1"/>
</dbReference>
<evidence type="ECO:0000313" key="3">
    <source>
        <dbReference type="EMBL" id="RUO31386.1"/>
    </source>
</evidence>
<evidence type="ECO:0000256" key="1">
    <source>
        <dbReference type="PIRSR" id="PIRSR611757-1"/>
    </source>
</evidence>
<proteinExistence type="predicted"/>
<protein>
    <submittedName>
        <fullName evidence="3">Lytic murein transglycosylase B</fullName>
    </submittedName>
</protein>
<dbReference type="Gene3D" id="1.10.8.350">
    <property type="entry name" value="Bacterial muramidase"/>
    <property type="match status" value="1"/>
</dbReference>
<dbReference type="GO" id="GO:0009253">
    <property type="term" value="P:peptidoglycan catabolic process"/>
    <property type="evidence" value="ECO:0007669"/>
    <property type="project" value="TreeGrafter"/>
</dbReference>
<feature type="active site" evidence="1">
    <location>
        <position position="124"/>
    </location>
</feature>
<dbReference type="AlphaFoldDB" id="A0A432WEV0"/>
<dbReference type="InterPro" id="IPR023346">
    <property type="entry name" value="Lysozyme-like_dom_sf"/>
</dbReference>
<dbReference type="InterPro" id="IPR011757">
    <property type="entry name" value="Lytic_transglycosylase_MltB"/>
</dbReference>
<dbReference type="InterPro" id="IPR043426">
    <property type="entry name" value="MltB-like"/>
</dbReference>
<evidence type="ECO:0000259" key="2">
    <source>
        <dbReference type="Pfam" id="PF13406"/>
    </source>
</evidence>
<dbReference type="EMBL" id="PIPM01000008">
    <property type="protein sequence ID" value="RUO31386.1"/>
    <property type="molecule type" value="Genomic_DNA"/>
</dbReference>
<organism evidence="3 4">
    <name type="scientific">Aliidiomarina sanyensis</name>
    <dbReference type="NCBI Taxonomy" id="1249555"/>
    <lineage>
        <taxon>Bacteria</taxon>
        <taxon>Pseudomonadati</taxon>
        <taxon>Pseudomonadota</taxon>
        <taxon>Gammaproteobacteria</taxon>
        <taxon>Alteromonadales</taxon>
        <taxon>Idiomarinaceae</taxon>
        <taxon>Aliidiomarina</taxon>
    </lineage>
</organism>
<dbReference type="RefSeq" id="WP_126777205.1">
    <property type="nucleotide sequence ID" value="NZ_PIPM01000008.1"/>
</dbReference>
<dbReference type="PANTHER" id="PTHR30163:SF9">
    <property type="entry name" value="MEMBRANE-BOUND LYTIC MUREIN TRANSGLYCOSYLASE B"/>
    <property type="match status" value="1"/>
</dbReference>
<dbReference type="NCBIfam" id="TIGR02282">
    <property type="entry name" value="MltB"/>
    <property type="match status" value="1"/>
</dbReference>
<dbReference type="SUPFAM" id="SSF53955">
    <property type="entry name" value="Lysozyme-like"/>
    <property type="match status" value="1"/>
</dbReference>